<comment type="caution">
    <text evidence="3">The sequence shown here is derived from an EMBL/GenBank/DDBJ whole genome shotgun (WGS) entry which is preliminary data.</text>
</comment>
<dbReference type="PANTHER" id="PTHR43364">
    <property type="entry name" value="NADH-SPECIFIC METHYLGLYOXAL REDUCTASE-RELATED"/>
    <property type="match status" value="1"/>
</dbReference>
<name>A0ABR1F0B5_9ASCO</name>
<evidence type="ECO:0000256" key="1">
    <source>
        <dbReference type="ARBA" id="ARBA00023002"/>
    </source>
</evidence>
<dbReference type="PANTHER" id="PTHR43364:SF4">
    <property type="entry name" value="NAD(P)-LINKED OXIDOREDUCTASE SUPERFAMILY PROTEIN"/>
    <property type="match status" value="1"/>
</dbReference>
<dbReference type="InterPro" id="IPR036812">
    <property type="entry name" value="NAD(P)_OxRdtase_dom_sf"/>
</dbReference>
<accession>A0ABR1F0B5</accession>
<evidence type="ECO:0000259" key="2">
    <source>
        <dbReference type="Pfam" id="PF00248"/>
    </source>
</evidence>
<dbReference type="GeneID" id="90036084"/>
<dbReference type="EMBL" id="JBBJBU010000016">
    <property type="protein sequence ID" value="KAK7202503.1"/>
    <property type="molecule type" value="Genomic_DNA"/>
</dbReference>
<gene>
    <name evidence="3" type="ORF">BZA70DRAFT_242652</name>
</gene>
<evidence type="ECO:0000313" key="3">
    <source>
        <dbReference type="EMBL" id="KAK7202503.1"/>
    </source>
</evidence>
<dbReference type="Gene3D" id="3.20.20.100">
    <property type="entry name" value="NADP-dependent oxidoreductase domain"/>
    <property type="match status" value="1"/>
</dbReference>
<keyword evidence="4" id="KW-1185">Reference proteome</keyword>
<reference evidence="3 4" key="1">
    <citation type="submission" date="2024-03" db="EMBL/GenBank/DDBJ databases">
        <title>Genome-scale model development and genomic sequencing of the oleaginous clade Lipomyces.</title>
        <authorList>
            <consortium name="Lawrence Berkeley National Laboratory"/>
            <person name="Czajka J.J."/>
            <person name="Han Y."/>
            <person name="Kim J."/>
            <person name="Mondo S.J."/>
            <person name="Hofstad B.A."/>
            <person name="Robles A."/>
            <person name="Haridas S."/>
            <person name="Riley R."/>
            <person name="LaButti K."/>
            <person name="Pangilinan J."/>
            <person name="Andreopoulos W."/>
            <person name="Lipzen A."/>
            <person name="Yan J."/>
            <person name="Wang M."/>
            <person name="Ng V."/>
            <person name="Grigoriev I.V."/>
            <person name="Spatafora J.W."/>
            <person name="Magnuson J.K."/>
            <person name="Baker S.E."/>
            <person name="Pomraning K.R."/>
        </authorList>
    </citation>
    <scope>NUCLEOTIDE SEQUENCE [LARGE SCALE GENOMIC DNA]</scope>
    <source>
        <strain evidence="3 4">Phaff 52-87</strain>
    </source>
</reference>
<proteinExistence type="predicted"/>
<feature type="domain" description="NADP-dependent oxidoreductase" evidence="2">
    <location>
        <begin position="3"/>
        <end position="126"/>
    </location>
</feature>
<protein>
    <submittedName>
        <fullName evidence="3">NADP-dependent oxidoreductase domain-containing protein</fullName>
    </submittedName>
</protein>
<dbReference type="Proteomes" id="UP001498771">
    <property type="component" value="Unassembled WGS sequence"/>
</dbReference>
<dbReference type="Pfam" id="PF00248">
    <property type="entry name" value="Aldo_ket_red"/>
    <property type="match status" value="1"/>
</dbReference>
<keyword evidence="1" id="KW-0560">Oxidoreductase</keyword>
<dbReference type="InterPro" id="IPR023210">
    <property type="entry name" value="NADP_OxRdtase_dom"/>
</dbReference>
<dbReference type="SUPFAM" id="SSF51430">
    <property type="entry name" value="NAD(P)-linked oxidoreductase"/>
    <property type="match status" value="1"/>
</dbReference>
<dbReference type="InterPro" id="IPR050523">
    <property type="entry name" value="AKR_Detox_Biosynth"/>
</dbReference>
<sequence length="134" mass="15218">TWHTANNHYNGESERIIEAAIKNYKISGKKLQILTKGSCTPTRKARTPFIMHDPSTSTEFFKRMALPCAVTFEQVEASLSRLDTEYINILYIHQFDYTNPIIEETMCALHDLVQSGKVRYAGASSMYAFESSLS</sequence>
<dbReference type="RefSeq" id="XP_064765536.1">
    <property type="nucleotide sequence ID" value="XM_064910572.1"/>
</dbReference>
<organism evidence="3 4">
    <name type="scientific">Myxozyma melibiosi</name>
    <dbReference type="NCBI Taxonomy" id="54550"/>
    <lineage>
        <taxon>Eukaryota</taxon>
        <taxon>Fungi</taxon>
        <taxon>Dikarya</taxon>
        <taxon>Ascomycota</taxon>
        <taxon>Saccharomycotina</taxon>
        <taxon>Lipomycetes</taxon>
        <taxon>Lipomycetales</taxon>
        <taxon>Lipomycetaceae</taxon>
        <taxon>Myxozyma</taxon>
    </lineage>
</organism>
<feature type="non-terminal residue" evidence="3">
    <location>
        <position position="1"/>
    </location>
</feature>
<evidence type="ECO:0000313" key="4">
    <source>
        <dbReference type="Proteomes" id="UP001498771"/>
    </source>
</evidence>